<dbReference type="Proteomes" id="UP000063699">
    <property type="component" value="Chromosome"/>
</dbReference>
<protein>
    <submittedName>
        <fullName evidence="1">Uncharacterized protein</fullName>
    </submittedName>
</protein>
<dbReference type="KEGG" id="kphy:AOZ06_19065"/>
<accession>A0A0N9HYI2</accession>
<sequence>METQCGVSFRDPDLVLYHLIKDAAGTKALLYSGRSTVTCTIGGDPATPYNPGGGSVESFHWIPGDLAVDQISGSAGGSKQGKPGYWLTAGRISGKVARVTFTDGDETVDAVLANGTFLGRILQPAGWSPRNSEKVVVRAYDVDGQLVGESGHPGKPCYVTPLGTVLNRAREGNVNCLPATRWR</sequence>
<dbReference type="EMBL" id="CP012752">
    <property type="protein sequence ID" value="ALG08738.1"/>
    <property type="molecule type" value="Genomic_DNA"/>
</dbReference>
<gene>
    <name evidence="1" type="ORF">AOZ06_19065</name>
</gene>
<organism evidence="1 2">
    <name type="scientific">Kibdelosporangium phytohabitans</name>
    <dbReference type="NCBI Taxonomy" id="860235"/>
    <lineage>
        <taxon>Bacteria</taxon>
        <taxon>Bacillati</taxon>
        <taxon>Actinomycetota</taxon>
        <taxon>Actinomycetes</taxon>
        <taxon>Pseudonocardiales</taxon>
        <taxon>Pseudonocardiaceae</taxon>
        <taxon>Kibdelosporangium</taxon>
    </lineage>
</organism>
<proteinExistence type="predicted"/>
<reference evidence="1 2" key="1">
    <citation type="submission" date="2015-07" db="EMBL/GenBank/DDBJ databases">
        <title>Genome sequencing of Kibdelosporangium phytohabitans.</title>
        <authorList>
            <person name="Qin S."/>
            <person name="Xing K."/>
        </authorList>
    </citation>
    <scope>NUCLEOTIDE SEQUENCE [LARGE SCALE GENOMIC DNA]</scope>
    <source>
        <strain evidence="1 2">KLBMP1111</strain>
    </source>
</reference>
<evidence type="ECO:0000313" key="1">
    <source>
        <dbReference type="EMBL" id="ALG08738.1"/>
    </source>
</evidence>
<keyword evidence="2" id="KW-1185">Reference proteome</keyword>
<evidence type="ECO:0000313" key="2">
    <source>
        <dbReference type="Proteomes" id="UP000063699"/>
    </source>
</evidence>
<dbReference type="AlphaFoldDB" id="A0A0N9HYI2"/>
<name>A0A0N9HYI2_9PSEU</name>